<dbReference type="GO" id="GO:0016740">
    <property type="term" value="F:transferase activity"/>
    <property type="evidence" value="ECO:0007669"/>
    <property type="project" value="UniProtKB-KW"/>
</dbReference>
<reference evidence="4 5" key="1">
    <citation type="journal article" date="2021" name="Sci. Rep.">
        <title>Genome sequencing of the multicellular alga Astrephomene provides insights into convergent evolution of germ-soma differentiation.</title>
        <authorList>
            <person name="Yamashita S."/>
            <person name="Yamamoto K."/>
            <person name="Matsuzaki R."/>
            <person name="Suzuki S."/>
            <person name="Yamaguchi H."/>
            <person name="Hirooka S."/>
            <person name="Minakuchi Y."/>
            <person name="Miyagishima S."/>
            <person name="Kawachi M."/>
            <person name="Toyoda A."/>
            <person name="Nozaki H."/>
        </authorList>
    </citation>
    <scope>NUCLEOTIDE SEQUENCE [LARGE SCALE GENOMIC DNA]</scope>
    <source>
        <strain evidence="4 5">NIES-4017</strain>
    </source>
</reference>
<dbReference type="Pfam" id="PF05686">
    <property type="entry name" value="Glyco_transf_90"/>
    <property type="match status" value="1"/>
</dbReference>
<dbReference type="InterPro" id="IPR006598">
    <property type="entry name" value="CAP10"/>
</dbReference>
<keyword evidence="5" id="KW-1185">Reference proteome</keyword>
<comment type="similarity">
    <text evidence="1">Belongs to the glycosyltransferase 90 family.</text>
</comment>
<dbReference type="PANTHER" id="PTHR12203">
    <property type="entry name" value="KDEL LYS-ASP-GLU-LEU CONTAINING - RELATED"/>
    <property type="match status" value="1"/>
</dbReference>
<proteinExistence type="inferred from homology"/>
<gene>
    <name evidence="4" type="ORF">Agub_g13727</name>
</gene>
<evidence type="ECO:0000313" key="4">
    <source>
        <dbReference type="EMBL" id="GFR51441.1"/>
    </source>
</evidence>
<protein>
    <recommendedName>
        <fullName evidence="3">Glycosyl transferase CAP10 domain-containing protein</fullName>
    </recommendedName>
</protein>
<dbReference type="Proteomes" id="UP001054857">
    <property type="component" value="Unassembled WGS sequence"/>
</dbReference>
<dbReference type="PANTHER" id="PTHR12203:SF35">
    <property type="entry name" value="PROTEIN O-GLUCOSYLTRANSFERASE 1"/>
    <property type="match status" value="1"/>
</dbReference>
<dbReference type="AlphaFoldDB" id="A0AAD3HSM1"/>
<keyword evidence="2" id="KW-0808">Transferase</keyword>
<evidence type="ECO:0000259" key="3">
    <source>
        <dbReference type="Pfam" id="PF05686"/>
    </source>
</evidence>
<name>A0AAD3HSM1_9CHLO</name>
<evidence type="ECO:0000256" key="1">
    <source>
        <dbReference type="ARBA" id="ARBA00010118"/>
    </source>
</evidence>
<dbReference type="InterPro" id="IPR051091">
    <property type="entry name" value="O-Glucosyltr/Glycosyltrsf_90"/>
</dbReference>
<evidence type="ECO:0000313" key="5">
    <source>
        <dbReference type="Proteomes" id="UP001054857"/>
    </source>
</evidence>
<sequence>GSEGGPVSGMAPRPAPAAPLSRYAALLSCDCQTANPGLAGLLHTNSPVLKGRSNWAEYYYRALQEGVHYLEFDPGFAVEAVKEALKPSSRSRMAAMAEAAQKFAYTYLSQRSRVLYYVKAISEYNKLFGPGYMKATVADLPPNRPPTMDDILALRMYPSTWRQGLA</sequence>
<organism evidence="4 5">
    <name type="scientific">Astrephomene gubernaculifera</name>
    <dbReference type="NCBI Taxonomy" id="47775"/>
    <lineage>
        <taxon>Eukaryota</taxon>
        <taxon>Viridiplantae</taxon>
        <taxon>Chlorophyta</taxon>
        <taxon>core chlorophytes</taxon>
        <taxon>Chlorophyceae</taxon>
        <taxon>CS clade</taxon>
        <taxon>Chlamydomonadales</taxon>
        <taxon>Astrephomenaceae</taxon>
        <taxon>Astrephomene</taxon>
    </lineage>
</organism>
<evidence type="ECO:0000256" key="2">
    <source>
        <dbReference type="ARBA" id="ARBA00022679"/>
    </source>
</evidence>
<comment type="caution">
    <text evidence="4">The sequence shown here is derived from an EMBL/GenBank/DDBJ whole genome shotgun (WGS) entry which is preliminary data.</text>
</comment>
<feature type="non-terminal residue" evidence="4">
    <location>
        <position position="1"/>
    </location>
</feature>
<accession>A0AAD3HSM1</accession>
<feature type="domain" description="Glycosyl transferase CAP10" evidence="3">
    <location>
        <begin position="41"/>
        <end position="128"/>
    </location>
</feature>
<dbReference type="EMBL" id="BMAR01000050">
    <property type="protein sequence ID" value="GFR51441.1"/>
    <property type="molecule type" value="Genomic_DNA"/>
</dbReference>